<accession>I3WII3</accession>
<proteinExistence type="predicted"/>
<protein>
    <submittedName>
        <fullName evidence="1">Uncharacterized protein</fullName>
    </submittedName>
</protein>
<organism evidence="1 2">
    <name type="scientific">Bifidobacterium bifidum BGN4</name>
    <dbReference type="NCBI Taxonomy" id="484020"/>
    <lineage>
        <taxon>Bacteria</taxon>
        <taxon>Bacillati</taxon>
        <taxon>Actinomycetota</taxon>
        <taxon>Actinomycetes</taxon>
        <taxon>Bifidobacteriales</taxon>
        <taxon>Bifidobacteriaceae</taxon>
        <taxon>Bifidobacterium</taxon>
    </lineage>
</organism>
<dbReference type="EMBL" id="CP001361">
    <property type="protein sequence ID" value="AFL04696.1"/>
    <property type="molecule type" value="Genomic_DNA"/>
</dbReference>
<sequence length="39" mass="4312">MFVSARVWLAPFLLRTICCNQASKISILSITITDLTDGI</sequence>
<name>I3WII3_BIFBI</name>
<dbReference type="KEGG" id="bbf:BBB_1104"/>
<dbReference type="Proteomes" id="UP000006173">
    <property type="component" value="Chromosome"/>
</dbReference>
<evidence type="ECO:0000313" key="1">
    <source>
        <dbReference type="EMBL" id="AFL04696.1"/>
    </source>
</evidence>
<gene>
    <name evidence="1" type="ORF">BBB_1104</name>
</gene>
<dbReference type="HOGENOM" id="CLU_3305458_0_0_11"/>
<evidence type="ECO:0000313" key="2">
    <source>
        <dbReference type="Proteomes" id="UP000006173"/>
    </source>
</evidence>
<dbReference type="AlphaFoldDB" id="I3WII3"/>
<reference evidence="1 2" key="1">
    <citation type="journal article" date="2012" name="J. Bacteriol.">
        <title>Complete Genome Sequence of the Probiotic Bacterium Bifidobacterium bifidum Strain BGN4.</title>
        <authorList>
            <person name="Yu D.S."/>
            <person name="Jeong H."/>
            <person name="Lee D.H."/>
            <person name="Kwon S.K."/>
            <person name="Song J.Y."/>
            <person name="Kim B.K."/>
            <person name="Park M.S."/>
            <person name="Ji G.E."/>
            <person name="Oh T.K."/>
            <person name="Kim J.F."/>
        </authorList>
    </citation>
    <scope>NUCLEOTIDE SEQUENCE [LARGE SCALE GENOMIC DNA]</scope>
    <source>
        <strain evidence="1 2">BGN4</strain>
    </source>
</reference>